<dbReference type="PANTHER" id="PTHR13211:SF0">
    <property type="entry name" value="TELOMERASE CAJAL BODY PROTEIN 1"/>
    <property type="match status" value="1"/>
</dbReference>
<dbReference type="STRING" id="5875.Q4N076"/>
<dbReference type="Gene3D" id="2.130.10.10">
    <property type="entry name" value="YVTN repeat-like/Quinoprotein amine dehydrogenase"/>
    <property type="match status" value="1"/>
</dbReference>
<dbReference type="Proteomes" id="UP000001949">
    <property type="component" value="Unassembled WGS sequence"/>
</dbReference>
<dbReference type="FunCoup" id="Q4N076">
    <property type="interactions" value="332"/>
</dbReference>
<dbReference type="OMA" id="IRTWILP"/>
<comment type="caution">
    <text evidence="1">The sequence shown here is derived from an EMBL/GenBank/DDBJ whole genome shotgun (WGS) entry which is preliminary data.</text>
</comment>
<dbReference type="GeneID" id="3500243"/>
<reference evidence="1 2" key="1">
    <citation type="journal article" date="2005" name="Science">
        <title>Genome sequence of Theileria parva, a bovine pathogen that transforms lymphocytes.</title>
        <authorList>
            <person name="Gardner M.J."/>
            <person name="Bishop R."/>
            <person name="Shah T."/>
            <person name="de Villiers E.P."/>
            <person name="Carlton J.M."/>
            <person name="Hall N."/>
            <person name="Ren Q."/>
            <person name="Paulsen I.T."/>
            <person name="Pain A."/>
            <person name="Berriman M."/>
            <person name="Wilson R.J.M."/>
            <person name="Sato S."/>
            <person name="Ralph S.A."/>
            <person name="Mann D.J."/>
            <person name="Xiong Z."/>
            <person name="Shallom S.J."/>
            <person name="Weidman J."/>
            <person name="Jiang L."/>
            <person name="Lynn J."/>
            <person name="Weaver B."/>
            <person name="Shoaibi A."/>
            <person name="Domingo A.R."/>
            <person name="Wasawo D."/>
            <person name="Crabtree J."/>
            <person name="Wortman J.R."/>
            <person name="Haas B."/>
            <person name="Angiuoli S.V."/>
            <person name="Creasy T.H."/>
            <person name="Lu C."/>
            <person name="Suh B."/>
            <person name="Silva J.C."/>
            <person name="Utterback T.R."/>
            <person name="Feldblyum T.V."/>
            <person name="Pertea M."/>
            <person name="Allen J."/>
            <person name="Nierman W.C."/>
            <person name="Taracha E.L.N."/>
            <person name="Salzberg S.L."/>
            <person name="White O.R."/>
            <person name="Fitzhugh H.A."/>
            <person name="Morzaria S."/>
            <person name="Venter J.C."/>
            <person name="Fraser C.M."/>
            <person name="Nene V."/>
        </authorList>
    </citation>
    <scope>NUCLEOTIDE SEQUENCE [LARGE SCALE GENOMIC DNA]</scope>
    <source>
        <strain evidence="1 2">Muguga</strain>
    </source>
</reference>
<dbReference type="InParanoid" id="Q4N076"/>
<dbReference type="InterPro" id="IPR001680">
    <property type="entry name" value="WD40_rpt"/>
</dbReference>
<dbReference type="VEuPathDB" id="PiroplasmaDB:TpMuguga_03g00275"/>
<dbReference type="InterPro" id="IPR036322">
    <property type="entry name" value="WD40_repeat_dom_sf"/>
</dbReference>
<dbReference type="KEGG" id="tpv:TP03_0275"/>
<protein>
    <recommendedName>
        <fullName evidence="3">Telomerase Cajal body protein 1</fullName>
    </recommendedName>
</protein>
<dbReference type="EMBL" id="AAGK01000005">
    <property type="protein sequence ID" value="EAN31010.1"/>
    <property type="molecule type" value="Genomic_DNA"/>
</dbReference>
<dbReference type="SUPFAM" id="SSF50978">
    <property type="entry name" value="WD40 repeat-like"/>
    <property type="match status" value="1"/>
</dbReference>
<evidence type="ECO:0000313" key="1">
    <source>
        <dbReference type="EMBL" id="EAN31010.1"/>
    </source>
</evidence>
<organism evidence="1 2">
    <name type="scientific">Theileria parva</name>
    <name type="common">East coast fever infection agent</name>
    <dbReference type="NCBI Taxonomy" id="5875"/>
    <lineage>
        <taxon>Eukaryota</taxon>
        <taxon>Sar</taxon>
        <taxon>Alveolata</taxon>
        <taxon>Apicomplexa</taxon>
        <taxon>Aconoidasida</taxon>
        <taxon>Piroplasmida</taxon>
        <taxon>Theileriidae</taxon>
        <taxon>Theileria</taxon>
    </lineage>
</organism>
<dbReference type="AlphaFoldDB" id="Q4N076"/>
<proteinExistence type="predicted"/>
<keyword evidence="2" id="KW-1185">Reference proteome</keyword>
<dbReference type="eggNOG" id="KOG2919">
    <property type="taxonomic scope" value="Eukaryota"/>
</dbReference>
<dbReference type="InterPro" id="IPR015943">
    <property type="entry name" value="WD40/YVTN_repeat-like_dom_sf"/>
</dbReference>
<dbReference type="InterPro" id="IPR051150">
    <property type="entry name" value="SWT21/TCAB1_mRNA_Telomere"/>
</dbReference>
<dbReference type="PANTHER" id="PTHR13211">
    <property type="entry name" value="TELOMERASE CAJAL BODY PROTEIN 1"/>
    <property type="match status" value="1"/>
</dbReference>
<evidence type="ECO:0000313" key="2">
    <source>
        <dbReference type="Proteomes" id="UP000001949"/>
    </source>
</evidence>
<name>Q4N076_THEPA</name>
<sequence length="377" mass="42559">MQLNLLHNLQLDNKYSENGTRNSTFAKFGNFTSDGSCFSITSSDNSISFYNVDEDVKNTHSQLYNGTTDLIPSQINPFLTLKVKDDIRDFCWFPNFNKNDPDSCCFLIASRNKPIILYDSLTGAEHFTYKPINAVAEIAESYCIDFHPLGKYFLCGSLSCIYVFDIQSPGEHIELRRLSTRKTTGQKGIISTISHNNFGSENTYACGSYNGSVSIYDHNISRTVSLTGDFLDPEFPLGPITHIKWIDNTKIIIGCRNDYYLRLYDTRGDLSSPLQRFYRPVNNNQKVSFDYKDNLLVSGTCKGDLLVYDLQGTVVYSENFSDLPIPVCTFNPKFPLVLICSGTRNFEDHSLDSPKGPSEPSISIKSIPFNRVYSCKI</sequence>
<gene>
    <name evidence="1" type="ordered locus">TP03_0275</name>
</gene>
<accession>Q4N076</accession>
<evidence type="ECO:0008006" key="3">
    <source>
        <dbReference type="Google" id="ProtNLM"/>
    </source>
</evidence>
<dbReference type="SMART" id="SM00320">
    <property type="entry name" value="WD40"/>
    <property type="match status" value="5"/>
</dbReference>